<dbReference type="PANTHER" id="PTHR42749:SF1">
    <property type="entry name" value="CELL SHAPE-DETERMINING PROTEIN MREB"/>
    <property type="match status" value="1"/>
</dbReference>
<dbReference type="InterPro" id="IPR043129">
    <property type="entry name" value="ATPase_NBD"/>
</dbReference>
<dbReference type="OrthoDB" id="2394218at2759"/>
<dbReference type="AlphaFoldDB" id="A0A0U1LL45"/>
<evidence type="ECO:0000313" key="1">
    <source>
        <dbReference type="EMBL" id="CRG83713.1"/>
    </source>
</evidence>
<dbReference type="PANTHER" id="PTHR42749">
    <property type="entry name" value="CELL SHAPE-DETERMINING PROTEIN MREB"/>
    <property type="match status" value="1"/>
</dbReference>
<gene>
    <name evidence="1" type="ORF">PISL3812_01068</name>
</gene>
<dbReference type="STRING" id="28573.A0A0U1LL45"/>
<reference evidence="1 2" key="1">
    <citation type="submission" date="2015-04" db="EMBL/GenBank/DDBJ databases">
        <authorList>
            <person name="Syromyatnikov M.Y."/>
            <person name="Popov V.N."/>
        </authorList>
    </citation>
    <scope>NUCLEOTIDE SEQUENCE [LARGE SCALE GENOMIC DNA]</scope>
    <source>
        <strain evidence="1">WF-38-12</strain>
    </source>
</reference>
<protein>
    <recommendedName>
        <fullName evidence="3">Actin-like ATPase domain-containing protein</fullName>
    </recommendedName>
</protein>
<name>A0A0U1LL45_TALIS</name>
<dbReference type="Gene3D" id="3.30.420.40">
    <property type="match status" value="1"/>
</dbReference>
<proteinExistence type="predicted"/>
<keyword evidence="2" id="KW-1185">Reference proteome</keyword>
<dbReference type="EMBL" id="CVMT01000001">
    <property type="protein sequence ID" value="CRG83713.1"/>
    <property type="molecule type" value="Genomic_DNA"/>
</dbReference>
<organism evidence="1 2">
    <name type="scientific">Talaromyces islandicus</name>
    <name type="common">Penicillium islandicum</name>
    <dbReference type="NCBI Taxonomy" id="28573"/>
    <lineage>
        <taxon>Eukaryota</taxon>
        <taxon>Fungi</taxon>
        <taxon>Dikarya</taxon>
        <taxon>Ascomycota</taxon>
        <taxon>Pezizomycotina</taxon>
        <taxon>Eurotiomycetes</taxon>
        <taxon>Eurotiomycetidae</taxon>
        <taxon>Eurotiales</taxon>
        <taxon>Trichocomaceae</taxon>
        <taxon>Talaromyces</taxon>
        <taxon>Talaromyces sect. Islandici</taxon>
    </lineage>
</organism>
<evidence type="ECO:0000313" key="2">
    <source>
        <dbReference type="Proteomes" id="UP000054383"/>
    </source>
</evidence>
<accession>A0A0U1LL45</accession>
<sequence>MSDKEVVSFSSGASSAEEWSPEIVVGVDFGMTYTGVAYSFAPTWPAPKTIQRWPGKLPGELANKVPTCIEYEADSTTVKNWGFLCDPEDETSVIREFFKLHLAPQYHDPSGPSRAEAQRWFRDYVQCIYQHVSNFLASTIPDFPFRKVEFIFSVPTTWKDVRMIEETRALIEQAIVMRSTSHQASIGLTEAEAAAVYACKHHYKKGDIIMICDAGGGTTDVNVLRLLSSTNEPTVLEQLGNVEAETASKMISGRFQRLKCSYGTDAALTPWLKLDVPFLRTESDFPEAEIHNGQMQISWDALKECFDTKIDEMCVLLDAQIAQTRRKYPSEEISYIVLSGGFGSSPYVRNRLLKRYSSLTVANATTTSTHPSEMGLNVLIADEPQLVVVHGLVLDRTQQIQRGVVVFGSRCSPVSYGIICDMIYDPVRHLGEPIREDPRDSKTYATRQIDWLITQGKPVPHTGIEKEFQLKLQRDEEDEVWKVNIVMSTLPPEQLPQSMRKGGVQQVCSLDIATGAVDKKLKNRHWYNLKPVYWRATFDVRVVVGPADLKFQLWNKDNRRITSKEHEPIRVKWEAAEKLNETVADLGMADLGLAEMEG</sequence>
<dbReference type="SUPFAM" id="SSF53067">
    <property type="entry name" value="Actin-like ATPase domain"/>
    <property type="match status" value="1"/>
</dbReference>
<dbReference type="OMA" id="FQRLKCA"/>
<dbReference type="Proteomes" id="UP000054383">
    <property type="component" value="Unassembled WGS sequence"/>
</dbReference>
<dbReference type="CDD" id="cd10170">
    <property type="entry name" value="ASKHA_NBD_HSP70"/>
    <property type="match status" value="1"/>
</dbReference>
<evidence type="ECO:0008006" key="3">
    <source>
        <dbReference type="Google" id="ProtNLM"/>
    </source>
</evidence>